<feature type="transmembrane region" description="Helical" evidence="7">
    <location>
        <begin position="211"/>
        <end position="238"/>
    </location>
</feature>
<dbReference type="Proteomes" id="UP000247973">
    <property type="component" value="Unassembled WGS sequence"/>
</dbReference>
<keyword evidence="5 7" id="KW-1133">Transmembrane helix</keyword>
<feature type="transmembrane region" description="Helical" evidence="7">
    <location>
        <begin position="116"/>
        <end position="135"/>
    </location>
</feature>
<dbReference type="Pfam" id="PF00528">
    <property type="entry name" value="BPD_transp_1"/>
    <property type="match status" value="1"/>
</dbReference>
<comment type="subcellular location">
    <subcellularLocation>
        <location evidence="1 7">Cell membrane</location>
        <topology evidence="1 7">Multi-pass membrane protein</topology>
    </subcellularLocation>
</comment>
<dbReference type="RefSeq" id="WP_110312440.1">
    <property type="nucleotide sequence ID" value="NZ_QICL01000040.1"/>
</dbReference>
<evidence type="ECO:0000256" key="4">
    <source>
        <dbReference type="ARBA" id="ARBA00022692"/>
    </source>
</evidence>
<dbReference type="FunFam" id="1.10.3720.10:FF:000003">
    <property type="entry name" value="Aliphatic sulfonate ABC transporter permease"/>
    <property type="match status" value="1"/>
</dbReference>
<comment type="caution">
    <text evidence="9">The sequence shown here is derived from an EMBL/GenBank/DDBJ whole genome shotgun (WGS) entry which is preliminary data.</text>
</comment>
<comment type="similarity">
    <text evidence="7">Belongs to the binding-protein-dependent transport system permease family.</text>
</comment>
<feature type="transmembrane region" description="Helical" evidence="7">
    <location>
        <begin position="92"/>
        <end position="110"/>
    </location>
</feature>
<dbReference type="PROSITE" id="PS50928">
    <property type="entry name" value="ABC_TM1"/>
    <property type="match status" value="1"/>
</dbReference>
<dbReference type="CDD" id="cd06261">
    <property type="entry name" value="TM_PBP2"/>
    <property type="match status" value="1"/>
</dbReference>
<evidence type="ECO:0000313" key="10">
    <source>
        <dbReference type="Proteomes" id="UP000247973"/>
    </source>
</evidence>
<evidence type="ECO:0000256" key="3">
    <source>
        <dbReference type="ARBA" id="ARBA00022475"/>
    </source>
</evidence>
<keyword evidence="6 7" id="KW-0472">Membrane</keyword>
<dbReference type="GO" id="GO:0005886">
    <property type="term" value="C:plasma membrane"/>
    <property type="evidence" value="ECO:0007669"/>
    <property type="project" value="UniProtKB-SubCell"/>
</dbReference>
<dbReference type="PANTHER" id="PTHR30151:SF39">
    <property type="entry name" value="ABC TRANSPORTER PERMEASE PROTEIN"/>
    <property type="match status" value="1"/>
</dbReference>
<gene>
    <name evidence="9" type="ORF">CLV62_1406</name>
</gene>
<dbReference type="Gene3D" id="1.10.3720.10">
    <property type="entry name" value="MetI-like"/>
    <property type="match status" value="1"/>
</dbReference>
<accession>A0A2V3PKM7</accession>
<dbReference type="GO" id="GO:0042918">
    <property type="term" value="P:alkanesulfonate transmembrane transport"/>
    <property type="evidence" value="ECO:0007669"/>
    <property type="project" value="UniProtKB-ARBA"/>
</dbReference>
<keyword evidence="4 7" id="KW-0812">Transmembrane</keyword>
<dbReference type="SUPFAM" id="SSF161098">
    <property type="entry name" value="MetI-like"/>
    <property type="match status" value="1"/>
</dbReference>
<keyword evidence="2 7" id="KW-0813">Transport</keyword>
<evidence type="ECO:0000256" key="7">
    <source>
        <dbReference type="RuleBase" id="RU363032"/>
    </source>
</evidence>
<feature type="domain" description="ABC transmembrane type-1" evidence="8">
    <location>
        <begin position="46"/>
        <end position="230"/>
    </location>
</feature>
<reference evidence="9 10" key="1">
    <citation type="submission" date="2018-03" db="EMBL/GenBank/DDBJ databases">
        <title>Genomic Encyclopedia of Archaeal and Bacterial Type Strains, Phase II (KMG-II): from individual species to whole genera.</title>
        <authorList>
            <person name="Goeker M."/>
        </authorList>
    </citation>
    <scope>NUCLEOTIDE SEQUENCE [LARGE SCALE GENOMIC DNA]</scope>
    <source>
        <strain evidence="9 10">DSM 100214</strain>
    </source>
</reference>
<organism evidence="9 10">
    <name type="scientific">Dysgonomonas alginatilytica</name>
    <dbReference type="NCBI Taxonomy" id="1605892"/>
    <lineage>
        <taxon>Bacteria</taxon>
        <taxon>Pseudomonadati</taxon>
        <taxon>Bacteroidota</taxon>
        <taxon>Bacteroidia</taxon>
        <taxon>Bacteroidales</taxon>
        <taxon>Dysgonomonadaceae</taxon>
        <taxon>Dysgonomonas</taxon>
    </lineage>
</organism>
<feature type="transmembrane region" description="Helical" evidence="7">
    <location>
        <begin position="46"/>
        <end position="71"/>
    </location>
</feature>
<protein>
    <submittedName>
        <fullName evidence="9">Sulfonate transport system permease protein</fullName>
    </submittedName>
</protein>
<keyword evidence="10" id="KW-1185">Reference proteome</keyword>
<evidence type="ECO:0000256" key="1">
    <source>
        <dbReference type="ARBA" id="ARBA00004651"/>
    </source>
</evidence>
<evidence type="ECO:0000313" key="9">
    <source>
        <dbReference type="EMBL" id="PXV58931.1"/>
    </source>
</evidence>
<dbReference type="OrthoDB" id="9801163at2"/>
<dbReference type="InterPro" id="IPR035906">
    <property type="entry name" value="MetI-like_sf"/>
</dbReference>
<evidence type="ECO:0000256" key="6">
    <source>
        <dbReference type="ARBA" id="ARBA00023136"/>
    </source>
</evidence>
<dbReference type="InterPro" id="IPR000515">
    <property type="entry name" value="MetI-like"/>
</dbReference>
<evidence type="ECO:0000256" key="2">
    <source>
        <dbReference type="ARBA" id="ARBA00022448"/>
    </source>
</evidence>
<sequence>MGWILPIIIIVFWQISSLKGFIPSDWLPSPFEIVQTIYSMAMTGELWGHVLITLLRVLIGFLIGATIGTLAGAITGYSQTTKKLLDPLLQSLRNIPSMAWVPLFLLWFGIFEESKIILIATGVFFPVYLTLSSGIEQVDKKLVEVGEVFSLTAKQQIIRIIMPAAFPSWITALRNGLGLGWMFVVAAELMGASQGLGFLMYDAQQTSRANVIIACIVLFAILGKFSDWILASVGRYILRYQRS</sequence>
<dbReference type="EMBL" id="QICL01000040">
    <property type="protein sequence ID" value="PXV58931.1"/>
    <property type="molecule type" value="Genomic_DNA"/>
</dbReference>
<dbReference type="PANTHER" id="PTHR30151">
    <property type="entry name" value="ALKANE SULFONATE ABC TRANSPORTER-RELATED, MEMBRANE SUBUNIT"/>
    <property type="match status" value="1"/>
</dbReference>
<name>A0A2V3PKM7_9BACT</name>
<evidence type="ECO:0000256" key="5">
    <source>
        <dbReference type="ARBA" id="ARBA00022989"/>
    </source>
</evidence>
<dbReference type="GO" id="GO:0010438">
    <property type="term" value="P:cellular response to sulfur starvation"/>
    <property type="evidence" value="ECO:0007669"/>
    <property type="project" value="TreeGrafter"/>
</dbReference>
<proteinExistence type="inferred from homology"/>
<dbReference type="AlphaFoldDB" id="A0A2V3PKM7"/>
<feature type="transmembrane region" description="Helical" evidence="7">
    <location>
        <begin position="179"/>
        <end position="199"/>
    </location>
</feature>
<keyword evidence="3" id="KW-1003">Cell membrane</keyword>
<evidence type="ECO:0000259" key="8">
    <source>
        <dbReference type="PROSITE" id="PS50928"/>
    </source>
</evidence>